<evidence type="ECO:0000259" key="1">
    <source>
        <dbReference type="Pfam" id="PF05299"/>
    </source>
</evidence>
<dbReference type="InterPro" id="IPR007963">
    <property type="entry name" value="Peptidase_M61_catalytic"/>
</dbReference>
<dbReference type="SUPFAM" id="SSF55486">
    <property type="entry name" value="Metalloproteases ('zincins'), catalytic domain"/>
    <property type="match status" value="1"/>
</dbReference>
<dbReference type="Pfam" id="PF05299">
    <property type="entry name" value="Peptidase_M61"/>
    <property type="match status" value="1"/>
</dbReference>
<evidence type="ECO:0000313" key="2">
    <source>
        <dbReference type="EMBL" id="CAH9058285.1"/>
    </source>
</evidence>
<sequence length="278" mass="32343">MYMYGLLVLILSITIKTSLAFEVTYVNLEKLNTPQQNKVKNWVAHGINSTFKTLGPLTQQTLPVILKPRYFAFEPVPWASVKRGIDDNIYDAIELHFHRYASEKALIYDWSLYHELSHLYHPLFAYKDFWLSEGLATYLQNIVMLENGIINHNEFKARLKAGLKRGQQQTNRIKGPLNQVANNMWALGAQQRVYWSGVAFFIHAQLELKKHTGKYKTIADVIQQYQQCCKRSTHSAKQFLAQLDKLSKSAVFSTLYHQYSYRMDFPNISTKQLNQLLF</sequence>
<organism evidence="2 3">
    <name type="scientific">Pseudoalteromonas holothuriae</name>
    <dbReference type="NCBI Taxonomy" id="2963714"/>
    <lineage>
        <taxon>Bacteria</taxon>
        <taxon>Pseudomonadati</taxon>
        <taxon>Pseudomonadota</taxon>
        <taxon>Gammaproteobacteria</taxon>
        <taxon>Alteromonadales</taxon>
        <taxon>Pseudoalteromonadaceae</taxon>
        <taxon>Pseudoalteromonas</taxon>
    </lineage>
</organism>
<dbReference type="RefSeq" id="WP_315942706.1">
    <property type="nucleotide sequence ID" value="NZ_CAMAPD010000007.1"/>
</dbReference>
<name>A0ABN8UKT7_9GAMM</name>
<dbReference type="Gene3D" id="1.10.390.10">
    <property type="entry name" value="Neutral Protease Domain 2"/>
    <property type="match status" value="1"/>
</dbReference>
<accession>A0ABN8UKT7</accession>
<gene>
    <name evidence="2" type="ORF">PSECIP111951_01845</name>
</gene>
<reference evidence="2 3" key="1">
    <citation type="submission" date="2022-07" db="EMBL/GenBank/DDBJ databases">
        <authorList>
            <person name="Criscuolo A."/>
        </authorList>
    </citation>
    <scope>NUCLEOTIDE SEQUENCE [LARGE SCALE GENOMIC DNA]</scope>
    <source>
        <strain evidence="3">CIP 111951</strain>
    </source>
</reference>
<dbReference type="InterPro" id="IPR027268">
    <property type="entry name" value="Peptidase_M4/M1_CTD_sf"/>
</dbReference>
<proteinExistence type="predicted"/>
<dbReference type="Proteomes" id="UP001152485">
    <property type="component" value="Unassembled WGS sequence"/>
</dbReference>
<dbReference type="EMBL" id="CAMAPD010000007">
    <property type="protein sequence ID" value="CAH9058285.1"/>
    <property type="molecule type" value="Genomic_DNA"/>
</dbReference>
<protein>
    <recommendedName>
        <fullName evidence="1">Peptidase M61 catalytic domain-containing protein</fullName>
    </recommendedName>
</protein>
<evidence type="ECO:0000313" key="3">
    <source>
        <dbReference type="Proteomes" id="UP001152485"/>
    </source>
</evidence>
<feature type="domain" description="Peptidase M61 catalytic" evidence="1">
    <location>
        <begin position="127"/>
        <end position="191"/>
    </location>
</feature>
<comment type="caution">
    <text evidence="2">The sequence shown here is derived from an EMBL/GenBank/DDBJ whole genome shotgun (WGS) entry which is preliminary data.</text>
</comment>